<organism evidence="3 4">
    <name type="scientific">Caenorhabditis japonica</name>
    <dbReference type="NCBI Taxonomy" id="281687"/>
    <lineage>
        <taxon>Eukaryota</taxon>
        <taxon>Metazoa</taxon>
        <taxon>Ecdysozoa</taxon>
        <taxon>Nematoda</taxon>
        <taxon>Chromadorea</taxon>
        <taxon>Rhabditida</taxon>
        <taxon>Rhabditina</taxon>
        <taxon>Rhabditomorpha</taxon>
        <taxon>Rhabditoidea</taxon>
        <taxon>Rhabditidae</taxon>
        <taxon>Peloderinae</taxon>
        <taxon>Caenorhabditis</taxon>
    </lineage>
</organism>
<feature type="compositionally biased region" description="Polar residues" evidence="1">
    <location>
        <begin position="356"/>
        <end position="382"/>
    </location>
</feature>
<proteinExistence type="predicted"/>
<feature type="transmembrane region" description="Helical" evidence="2">
    <location>
        <begin position="24"/>
        <end position="53"/>
    </location>
</feature>
<dbReference type="Proteomes" id="UP000005237">
    <property type="component" value="Unassembled WGS sequence"/>
</dbReference>
<reference evidence="3" key="2">
    <citation type="submission" date="2022-06" db="UniProtKB">
        <authorList>
            <consortium name="EnsemblMetazoa"/>
        </authorList>
    </citation>
    <scope>IDENTIFICATION</scope>
    <source>
        <strain evidence="3">DF5081</strain>
    </source>
</reference>
<feature type="region of interest" description="Disordered" evidence="1">
    <location>
        <begin position="223"/>
        <end position="457"/>
    </location>
</feature>
<keyword evidence="4" id="KW-1185">Reference proteome</keyword>
<name>A0A8R1DSX7_CAEJA</name>
<feature type="compositionally biased region" description="Low complexity" evidence="1">
    <location>
        <begin position="444"/>
        <end position="457"/>
    </location>
</feature>
<feature type="compositionally biased region" description="Low complexity" evidence="1">
    <location>
        <begin position="262"/>
        <end position="355"/>
    </location>
</feature>
<evidence type="ECO:0000256" key="1">
    <source>
        <dbReference type="SAM" id="MobiDB-lite"/>
    </source>
</evidence>
<dbReference type="AlphaFoldDB" id="A0A8R1DSX7"/>
<dbReference type="EnsemblMetazoa" id="CJA10992.1">
    <property type="protein sequence ID" value="CJA10992.1"/>
    <property type="gene ID" value="WBGene00130196"/>
</dbReference>
<evidence type="ECO:0000313" key="4">
    <source>
        <dbReference type="Proteomes" id="UP000005237"/>
    </source>
</evidence>
<evidence type="ECO:0000256" key="2">
    <source>
        <dbReference type="SAM" id="Phobius"/>
    </source>
</evidence>
<keyword evidence="2" id="KW-1133">Transmembrane helix</keyword>
<sequence length="457" mass="49528">MSGQYSDDRFFFAQYGCCIPTESYAWILVVLFVTTIIVLLFCMLSTATIRWMYKRRMRKRLQDLKRKYMQDQFRAQEFDAKLSHLAFAQRSKLASLPIEIQQDNKTDQVSIVMEPTQNLTQKQLSSKIKAKDGTQQKMNAAIYDRDETPKAQSTLASQTKTGHIIQNPWANDSTQENSMSQQLPPDLLASLKVRPNIAPAPQNAPAPATDPVLTDPSIVSAVADSSAKVHPTKKPSPVNSLDLSASEKTKQKMAKLAPPPSSGTTTTSTTTASTTGPVESTPQSTTNASTPAPTTAPTSAPTTAPTSTTTPTSAPSSTVGSTTNQKTAPSNSPAPPSSDNSVSTPPNSTTPATSNQRTSNESFKLQATQSSPMDTKTQSTSPHPKEEDDDKSNKKHRVEYKMNDIVSPHASDREKENSIGRNEKRKEGGGGRGEWKYYHPKNTGSGKVSSSGTRSSL</sequence>
<reference evidence="4" key="1">
    <citation type="submission" date="2010-08" db="EMBL/GenBank/DDBJ databases">
        <authorList>
            <consortium name="Caenorhabditis japonica Sequencing Consortium"/>
            <person name="Wilson R.K."/>
        </authorList>
    </citation>
    <scope>NUCLEOTIDE SEQUENCE [LARGE SCALE GENOMIC DNA]</scope>
    <source>
        <strain evidence="4">DF5081</strain>
    </source>
</reference>
<accession>A0A8R1DSX7</accession>
<feature type="compositionally biased region" description="Basic and acidic residues" evidence="1">
    <location>
        <begin position="410"/>
        <end position="437"/>
    </location>
</feature>
<keyword evidence="2" id="KW-0472">Membrane</keyword>
<evidence type="ECO:0000313" key="3">
    <source>
        <dbReference type="EnsemblMetazoa" id="CJA10992.1"/>
    </source>
</evidence>
<protein>
    <submittedName>
        <fullName evidence="3">Uncharacterized protein</fullName>
    </submittedName>
</protein>
<keyword evidence="2" id="KW-0812">Transmembrane</keyword>